<gene>
    <name evidence="1" type="ORF">CHH57_09230</name>
</gene>
<accession>A0A268FDT2</accession>
<dbReference type="InterPro" id="IPR026369">
    <property type="entry name" value="CxxC_20_CxxC"/>
</dbReference>
<organism evidence="1 2">
    <name type="scientific">Niallia circulans</name>
    <name type="common">Bacillus circulans</name>
    <dbReference type="NCBI Taxonomy" id="1397"/>
    <lineage>
        <taxon>Bacteria</taxon>
        <taxon>Bacillati</taxon>
        <taxon>Bacillota</taxon>
        <taxon>Bacilli</taxon>
        <taxon>Bacillales</taxon>
        <taxon>Bacillaceae</taxon>
        <taxon>Niallia</taxon>
    </lineage>
</organism>
<evidence type="ECO:0000313" key="2">
    <source>
        <dbReference type="Proteomes" id="UP000216961"/>
    </source>
</evidence>
<evidence type="ECO:0000313" key="1">
    <source>
        <dbReference type="EMBL" id="PAD83530.1"/>
    </source>
</evidence>
<reference evidence="1 2" key="1">
    <citation type="submission" date="2017-07" db="EMBL/GenBank/DDBJ databases">
        <title>Isolation and whole genome analysis of endospore-forming bacteria from heroin.</title>
        <authorList>
            <person name="Kalinowski J."/>
            <person name="Ahrens B."/>
            <person name="Al-Dilaimi A."/>
            <person name="Winkler A."/>
            <person name="Wibberg D."/>
            <person name="Schleenbecker U."/>
            <person name="Ruckert C."/>
            <person name="Wolfel R."/>
            <person name="Grass G."/>
        </authorList>
    </citation>
    <scope>NUCLEOTIDE SEQUENCE [LARGE SCALE GENOMIC DNA]</scope>
    <source>
        <strain evidence="1 2">7521-2</strain>
    </source>
</reference>
<dbReference type="AlphaFoldDB" id="A0A268FDT2"/>
<dbReference type="KEGG" id="bcir:C2I06_00875"/>
<dbReference type="Proteomes" id="UP000216961">
    <property type="component" value="Unassembled WGS sequence"/>
</dbReference>
<protein>
    <submittedName>
        <fullName evidence="1">Uncharacterized protein</fullName>
    </submittedName>
</protein>
<dbReference type="NCBIfam" id="TIGR04104">
    <property type="entry name" value="cxxc_20_cxxc"/>
    <property type="match status" value="1"/>
</dbReference>
<dbReference type="EMBL" id="NPBQ01000059">
    <property type="protein sequence ID" value="PAD83530.1"/>
    <property type="molecule type" value="Genomic_DNA"/>
</dbReference>
<proteinExistence type="predicted"/>
<dbReference type="RefSeq" id="WP_095329968.1">
    <property type="nucleotide sequence ID" value="NZ_CP026031.1"/>
</dbReference>
<name>A0A268FDT2_NIACI</name>
<sequence length="98" mass="11356">MRTCQNCDQKWTWKQTLKSSFTLDNKLICPHCREKQYVTSRTRGITFMATILIITFTLLSNLLFGPSFVFVVILISFILIVLGLYPFWVELSNKETGS</sequence>
<comment type="caution">
    <text evidence="1">The sequence shown here is derived from an EMBL/GenBank/DDBJ whole genome shotgun (WGS) entry which is preliminary data.</text>
</comment>